<name>A0A1S0TQ30_LOALO</name>
<dbReference type="InParanoid" id="A0A1S0TQ30"/>
<evidence type="ECO:0000313" key="2">
    <source>
        <dbReference type="EMBL" id="EFO18157.1"/>
    </source>
</evidence>
<dbReference type="KEGG" id="loa:LOAG_10346"/>
<feature type="region of interest" description="Disordered" evidence="1">
    <location>
        <begin position="1"/>
        <end position="25"/>
    </location>
</feature>
<dbReference type="GeneID" id="9947785"/>
<organism evidence="2">
    <name type="scientific">Loa loa</name>
    <name type="common">Eye worm</name>
    <name type="synonym">Filaria loa</name>
    <dbReference type="NCBI Taxonomy" id="7209"/>
    <lineage>
        <taxon>Eukaryota</taxon>
        <taxon>Metazoa</taxon>
        <taxon>Ecdysozoa</taxon>
        <taxon>Nematoda</taxon>
        <taxon>Chromadorea</taxon>
        <taxon>Rhabditida</taxon>
        <taxon>Spirurina</taxon>
        <taxon>Spiruromorpha</taxon>
        <taxon>Filarioidea</taxon>
        <taxon>Onchocercidae</taxon>
        <taxon>Loa</taxon>
    </lineage>
</organism>
<proteinExistence type="predicted"/>
<dbReference type="RefSeq" id="XP_003145914.1">
    <property type="nucleotide sequence ID" value="XM_003145866.1"/>
</dbReference>
<protein>
    <submittedName>
        <fullName evidence="2">Uncharacterized protein</fullName>
    </submittedName>
</protein>
<reference evidence="2" key="1">
    <citation type="submission" date="2012-04" db="EMBL/GenBank/DDBJ databases">
        <title>The Genome Sequence of Loa loa.</title>
        <authorList>
            <consortium name="The Broad Institute Genome Sequencing Platform"/>
            <consortium name="Broad Institute Genome Sequencing Center for Infectious Disease"/>
            <person name="Nutman T.B."/>
            <person name="Fink D.L."/>
            <person name="Russ C."/>
            <person name="Young S."/>
            <person name="Zeng Q."/>
            <person name="Gargeya S."/>
            <person name="Alvarado L."/>
            <person name="Berlin A."/>
            <person name="Chapman S.B."/>
            <person name="Chen Z."/>
            <person name="Freedman E."/>
            <person name="Gellesch M."/>
            <person name="Goldberg J."/>
            <person name="Griggs A."/>
            <person name="Gujja S."/>
            <person name="Heilman E.R."/>
            <person name="Heiman D."/>
            <person name="Howarth C."/>
            <person name="Mehta T."/>
            <person name="Neiman D."/>
            <person name="Pearson M."/>
            <person name="Roberts A."/>
            <person name="Saif S."/>
            <person name="Shea T."/>
            <person name="Shenoy N."/>
            <person name="Sisk P."/>
            <person name="Stolte C."/>
            <person name="Sykes S."/>
            <person name="White J."/>
            <person name="Yandava C."/>
            <person name="Haas B."/>
            <person name="Henn M.R."/>
            <person name="Nusbaum C."/>
            <person name="Birren B."/>
        </authorList>
    </citation>
    <scope>NUCLEOTIDE SEQUENCE [LARGE SCALE GENOMIC DNA]</scope>
</reference>
<feature type="compositionally biased region" description="Basic and acidic residues" evidence="1">
    <location>
        <begin position="68"/>
        <end position="89"/>
    </location>
</feature>
<dbReference type="CTD" id="9947785"/>
<dbReference type="AlphaFoldDB" id="A0A1S0TQ30"/>
<evidence type="ECO:0000256" key="1">
    <source>
        <dbReference type="SAM" id="MobiDB-lite"/>
    </source>
</evidence>
<sequence length="115" mass="13275">MREPRTTPKQKNPHSHNHFFDRSQGSIRPLFRLLHNVGGMKILRITTKFISSVVRRITVPRNPNSGYDAREGTSEGNAKAERQEQETGKGRGFKNIRVDEKEEYPSCQQHPCMSR</sequence>
<gene>
    <name evidence="2" type="ORF">LOAG_10346</name>
</gene>
<dbReference type="EMBL" id="JH712097">
    <property type="protein sequence ID" value="EFO18157.1"/>
    <property type="molecule type" value="Genomic_DNA"/>
</dbReference>
<feature type="region of interest" description="Disordered" evidence="1">
    <location>
        <begin position="59"/>
        <end position="115"/>
    </location>
</feature>
<accession>A0A1S0TQ30</accession>
<feature type="compositionally biased region" description="Polar residues" evidence="1">
    <location>
        <begin position="106"/>
        <end position="115"/>
    </location>
</feature>